<evidence type="ECO:0000313" key="4">
    <source>
        <dbReference type="EMBL" id="MBC6471268.1"/>
    </source>
</evidence>
<reference evidence="4 5" key="1">
    <citation type="submission" date="2020-06" db="EMBL/GenBank/DDBJ databases">
        <title>Actinomadura xiongansis sp. nov., isolated from soil of Baiyangdian.</title>
        <authorList>
            <person name="Zhang X."/>
        </authorList>
    </citation>
    <scope>NUCLEOTIDE SEQUENCE [LARGE SCALE GENOMIC DNA]</scope>
    <source>
        <strain evidence="4 5">HBUM206468</strain>
    </source>
</reference>
<sequence>MRRTRVGKRVLEAGEARVVTICQTYDASLEDVWDACTDTERLGRWRFLPVLSDLRLGGRYRLEGGINASVGTTPRRERRGRRERGERAPHGRPHHRRLHGAAASRPMSPTTEISARRGDRLQRPCHFRVGRVRRVIQYGKRRIADERSSATR</sequence>
<comment type="similarity">
    <text evidence="1">Belongs to the AHA1 family.</text>
</comment>
<evidence type="ECO:0000259" key="3">
    <source>
        <dbReference type="Pfam" id="PF08327"/>
    </source>
</evidence>
<dbReference type="EMBL" id="JABVEC010000064">
    <property type="protein sequence ID" value="MBC6471268.1"/>
    <property type="molecule type" value="Genomic_DNA"/>
</dbReference>
<dbReference type="Gene3D" id="3.30.530.20">
    <property type="match status" value="1"/>
</dbReference>
<gene>
    <name evidence="4" type="ORF">HKK74_38165</name>
</gene>
<feature type="region of interest" description="Disordered" evidence="2">
    <location>
        <begin position="65"/>
        <end position="118"/>
    </location>
</feature>
<dbReference type="InterPro" id="IPR013538">
    <property type="entry name" value="ASHA1/2-like_C"/>
</dbReference>
<keyword evidence="5" id="KW-1185">Reference proteome</keyword>
<feature type="compositionally biased region" description="Basic residues" evidence="2">
    <location>
        <begin position="90"/>
        <end position="99"/>
    </location>
</feature>
<evidence type="ECO:0000313" key="5">
    <source>
        <dbReference type="Proteomes" id="UP000805614"/>
    </source>
</evidence>
<dbReference type="Proteomes" id="UP000805614">
    <property type="component" value="Unassembled WGS sequence"/>
</dbReference>
<organism evidence="4 5">
    <name type="scientific">Actinomadura alba</name>
    <dbReference type="NCBI Taxonomy" id="406431"/>
    <lineage>
        <taxon>Bacteria</taxon>
        <taxon>Bacillati</taxon>
        <taxon>Actinomycetota</taxon>
        <taxon>Actinomycetes</taxon>
        <taxon>Streptosporangiales</taxon>
        <taxon>Thermomonosporaceae</taxon>
        <taxon>Actinomadura</taxon>
    </lineage>
</organism>
<dbReference type="InterPro" id="IPR023393">
    <property type="entry name" value="START-like_dom_sf"/>
</dbReference>
<dbReference type="Pfam" id="PF08327">
    <property type="entry name" value="AHSA1"/>
    <property type="match status" value="1"/>
</dbReference>
<accession>A0ABR7M3V3</accession>
<dbReference type="SUPFAM" id="SSF55961">
    <property type="entry name" value="Bet v1-like"/>
    <property type="match status" value="1"/>
</dbReference>
<feature type="domain" description="Activator of Hsp90 ATPase homologue 1/2-like C-terminal" evidence="3">
    <location>
        <begin position="26"/>
        <end position="62"/>
    </location>
</feature>
<comment type="caution">
    <text evidence="4">The sequence shown here is derived from an EMBL/GenBank/DDBJ whole genome shotgun (WGS) entry which is preliminary data.</text>
</comment>
<name>A0ABR7M3V3_9ACTN</name>
<proteinExistence type="inferred from homology"/>
<evidence type="ECO:0000256" key="1">
    <source>
        <dbReference type="ARBA" id="ARBA00006817"/>
    </source>
</evidence>
<protein>
    <submittedName>
        <fullName evidence="4">SRPBCC domain-containing protein</fullName>
    </submittedName>
</protein>
<evidence type="ECO:0000256" key="2">
    <source>
        <dbReference type="SAM" id="MobiDB-lite"/>
    </source>
</evidence>